<comment type="subcellular location">
    <subcellularLocation>
        <location evidence="1">Secreted</location>
    </subcellularLocation>
</comment>
<keyword evidence="3 6" id="KW-0732">Signal</keyword>
<accession>A0A210PYI7</accession>
<keyword evidence="5" id="KW-0349">Heme</keyword>
<evidence type="ECO:0000256" key="3">
    <source>
        <dbReference type="ARBA" id="ARBA00022729"/>
    </source>
</evidence>
<dbReference type="PROSITE" id="PS50292">
    <property type="entry name" value="PEROXIDASE_3"/>
    <property type="match status" value="1"/>
</dbReference>
<dbReference type="SUPFAM" id="SSF48113">
    <property type="entry name" value="Heme-dependent peroxidases"/>
    <property type="match status" value="1"/>
</dbReference>
<dbReference type="EMBL" id="NEDP02005386">
    <property type="protein sequence ID" value="OWF41499.1"/>
    <property type="molecule type" value="Genomic_DNA"/>
</dbReference>
<dbReference type="GO" id="GO:0005576">
    <property type="term" value="C:extracellular region"/>
    <property type="evidence" value="ECO:0007669"/>
    <property type="project" value="UniProtKB-SubCell"/>
</dbReference>
<dbReference type="InterPro" id="IPR019791">
    <property type="entry name" value="Haem_peroxidase_animal"/>
</dbReference>
<comment type="caution">
    <text evidence="7">The sequence shown here is derived from an EMBL/GenBank/DDBJ whole genome shotgun (WGS) entry which is preliminary data.</text>
</comment>
<evidence type="ECO:0000313" key="8">
    <source>
        <dbReference type="Proteomes" id="UP000242188"/>
    </source>
</evidence>
<evidence type="ECO:0000256" key="6">
    <source>
        <dbReference type="SAM" id="SignalP"/>
    </source>
</evidence>
<gene>
    <name evidence="7" type="ORF">KP79_PYT17388</name>
</gene>
<dbReference type="PANTHER" id="PTHR11475:SF4">
    <property type="entry name" value="CHORION PEROXIDASE"/>
    <property type="match status" value="1"/>
</dbReference>
<dbReference type="PRINTS" id="PR00457">
    <property type="entry name" value="ANPEROXIDASE"/>
</dbReference>
<keyword evidence="4" id="KW-0325">Glycoprotein</keyword>
<dbReference type="Pfam" id="PF03098">
    <property type="entry name" value="An_peroxidase"/>
    <property type="match status" value="1"/>
</dbReference>
<keyword evidence="5" id="KW-0408">Iron</keyword>
<dbReference type="PANTHER" id="PTHR11475">
    <property type="entry name" value="OXIDASE/PEROXIDASE"/>
    <property type="match status" value="1"/>
</dbReference>
<dbReference type="FunFam" id="1.10.640.10:FF:000003">
    <property type="entry name" value="chorion peroxidase"/>
    <property type="match status" value="1"/>
</dbReference>
<name>A0A210PYI7_MIZYE</name>
<dbReference type="GO" id="GO:0046872">
    <property type="term" value="F:metal ion binding"/>
    <property type="evidence" value="ECO:0007669"/>
    <property type="project" value="UniProtKB-KW"/>
</dbReference>
<feature type="signal peptide" evidence="6">
    <location>
        <begin position="1"/>
        <end position="18"/>
    </location>
</feature>
<feature type="binding site" description="axial binding residue" evidence="5">
    <location>
        <position position="460"/>
    </location>
    <ligand>
        <name>heme b</name>
        <dbReference type="ChEBI" id="CHEBI:60344"/>
    </ligand>
    <ligandPart>
        <name>Fe</name>
        <dbReference type="ChEBI" id="CHEBI:18248"/>
    </ligandPart>
</feature>
<keyword evidence="8" id="KW-1185">Reference proteome</keyword>
<dbReference type="AlphaFoldDB" id="A0A210PYI7"/>
<sequence length="701" mass="79100">MELLRMLFLLSLGRSCSTQTSHLKELVIQSVNDAIRTGQTTQFGRNGGKQEKVGMENDVAGCTLWQHSLFSASPEPGRVPQSDKNAALSLSALRRFNDLSNSTGPEMITTSEELLDTWRSQITSQCIPSPTSMNCNMLERYRSADGTCNNIHNPLSGSSFRPHRRLLPPDYEDGIDSPRIRADNGAILPSARLVSNTLHNAGRTHTSESFTVMYMSFGQFLDHDLTSTASLKDENNNPIDCCSNSNAALSSACFPIKIPINDTRFTKSCMSFTRSAAAVKNGCDPDYRQQINQLTSYLDASNVYGSTLESQERLREKSGGRMRVSDQGDLLPSYKNNTCILTNPSKTHCFDAGDERNSEVPTLTTLHIAFLREHNRIANTLRLINRDWNDELVFQEVRKIVGALLQHIAYNEYLPKVIGPSFMDMYDLKPTPTGFRSVYNDTIDATVTNVFATAAFRFGHSQIPDKMMLINKRFKKKAIMNLEKQYFKPDLMFEKNGPEWLARWQVSYAQTKEDNSIQSSVRNFLFLDSKNDSLDLAALNMQRGRDHGLPSYNAWRSWCGLNPASDFSHRKSGLVNHYRTGRNRLSRIYSSPNDIDLYSGGLLEKHLPGALVGPTFACIISRQFRDLQKGDRFWYENDAPYTGFSEAQLNEIKKMTLSSILCTNLHLVKTQLDSFQMKSDTNQRRECNSLPTMDLTKWAAN</sequence>
<keyword evidence="7" id="KW-0575">Peroxidase</keyword>
<dbReference type="InterPro" id="IPR037120">
    <property type="entry name" value="Haem_peroxidase_sf_animal"/>
</dbReference>
<dbReference type="GO" id="GO:0020037">
    <property type="term" value="F:heme binding"/>
    <property type="evidence" value="ECO:0007669"/>
    <property type="project" value="InterPro"/>
</dbReference>
<proteinExistence type="predicted"/>
<protein>
    <submittedName>
        <fullName evidence="7">Peroxidase-like protein</fullName>
    </submittedName>
</protein>
<dbReference type="Gene3D" id="1.10.640.10">
    <property type="entry name" value="Haem peroxidase domain superfamily, animal type"/>
    <property type="match status" value="1"/>
</dbReference>
<dbReference type="CDD" id="cd09823">
    <property type="entry name" value="peroxinectin_like"/>
    <property type="match status" value="1"/>
</dbReference>
<dbReference type="GO" id="GO:0004601">
    <property type="term" value="F:peroxidase activity"/>
    <property type="evidence" value="ECO:0007669"/>
    <property type="project" value="UniProtKB-KW"/>
</dbReference>
<dbReference type="InterPro" id="IPR010255">
    <property type="entry name" value="Haem_peroxidase_sf"/>
</dbReference>
<dbReference type="GO" id="GO:0006979">
    <property type="term" value="P:response to oxidative stress"/>
    <property type="evidence" value="ECO:0007669"/>
    <property type="project" value="InterPro"/>
</dbReference>
<keyword evidence="7" id="KW-0560">Oxidoreductase</keyword>
<feature type="chain" id="PRO_5012758420" evidence="6">
    <location>
        <begin position="19"/>
        <end position="701"/>
    </location>
</feature>
<keyword evidence="5" id="KW-0479">Metal-binding</keyword>
<reference evidence="7 8" key="1">
    <citation type="journal article" date="2017" name="Nat. Ecol. Evol.">
        <title>Scallop genome provides insights into evolution of bilaterian karyotype and development.</title>
        <authorList>
            <person name="Wang S."/>
            <person name="Zhang J."/>
            <person name="Jiao W."/>
            <person name="Li J."/>
            <person name="Xun X."/>
            <person name="Sun Y."/>
            <person name="Guo X."/>
            <person name="Huan P."/>
            <person name="Dong B."/>
            <person name="Zhang L."/>
            <person name="Hu X."/>
            <person name="Sun X."/>
            <person name="Wang J."/>
            <person name="Zhao C."/>
            <person name="Wang Y."/>
            <person name="Wang D."/>
            <person name="Huang X."/>
            <person name="Wang R."/>
            <person name="Lv J."/>
            <person name="Li Y."/>
            <person name="Zhang Z."/>
            <person name="Liu B."/>
            <person name="Lu W."/>
            <person name="Hui Y."/>
            <person name="Liang J."/>
            <person name="Zhou Z."/>
            <person name="Hou R."/>
            <person name="Li X."/>
            <person name="Liu Y."/>
            <person name="Li H."/>
            <person name="Ning X."/>
            <person name="Lin Y."/>
            <person name="Zhao L."/>
            <person name="Xing Q."/>
            <person name="Dou J."/>
            <person name="Li Y."/>
            <person name="Mao J."/>
            <person name="Guo H."/>
            <person name="Dou H."/>
            <person name="Li T."/>
            <person name="Mu C."/>
            <person name="Jiang W."/>
            <person name="Fu Q."/>
            <person name="Fu X."/>
            <person name="Miao Y."/>
            <person name="Liu J."/>
            <person name="Yu Q."/>
            <person name="Li R."/>
            <person name="Liao H."/>
            <person name="Li X."/>
            <person name="Kong Y."/>
            <person name="Jiang Z."/>
            <person name="Chourrout D."/>
            <person name="Li R."/>
            <person name="Bao Z."/>
        </authorList>
    </citation>
    <scope>NUCLEOTIDE SEQUENCE [LARGE SCALE GENOMIC DNA]</scope>
    <source>
        <strain evidence="7 8">PY_sf001</strain>
    </source>
</reference>
<dbReference type="OrthoDB" id="823504at2759"/>
<evidence type="ECO:0000256" key="1">
    <source>
        <dbReference type="ARBA" id="ARBA00004613"/>
    </source>
</evidence>
<organism evidence="7 8">
    <name type="scientific">Mizuhopecten yessoensis</name>
    <name type="common">Japanese scallop</name>
    <name type="synonym">Patinopecten yessoensis</name>
    <dbReference type="NCBI Taxonomy" id="6573"/>
    <lineage>
        <taxon>Eukaryota</taxon>
        <taxon>Metazoa</taxon>
        <taxon>Spiralia</taxon>
        <taxon>Lophotrochozoa</taxon>
        <taxon>Mollusca</taxon>
        <taxon>Bivalvia</taxon>
        <taxon>Autobranchia</taxon>
        <taxon>Pteriomorphia</taxon>
        <taxon>Pectinida</taxon>
        <taxon>Pectinoidea</taxon>
        <taxon>Pectinidae</taxon>
        <taxon>Mizuhopecten</taxon>
    </lineage>
</organism>
<dbReference type="Proteomes" id="UP000242188">
    <property type="component" value="Unassembled WGS sequence"/>
</dbReference>
<evidence type="ECO:0000256" key="2">
    <source>
        <dbReference type="ARBA" id="ARBA00022525"/>
    </source>
</evidence>
<evidence type="ECO:0000256" key="4">
    <source>
        <dbReference type="ARBA" id="ARBA00023180"/>
    </source>
</evidence>
<evidence type="ECO:0000256" key="5">
    <source>
        <dbReference type="PIRSR" id="PIRSR619791-2"/>
    </source>
</evidence>
<evidence type="ECO:0000313" key="7">
    <source>
        <dbReference type="EMBL" id="OWF41499.1"/>
    </source>
</evidence>
<keyword evidence="2" id="KW-0964">Secreted</keyword>